<name>A0A4V0NGI4_SORCE</name>
<protein>
    <recommendedName>
        <fullName evidence="1">Peptidase metallopeptidase domain-containing protein</fullName>
    </recommendedName>
</protein>
<dbReference type="GO" id="GO:0006508">
    <property type="term" value="P:proteolysis"/>
    <property type="evidence" value="ECO:0007669"/>
    <property type="project" value="InterPro"/>
</dbReference>
<evidence type="ECO:0000313" key="3">
    <source>
        <dbReference type="Proteomes" id="UP000295497"/>
    </source>
</evidence>
<sequence>MSLTAYSRPFIAIGLLLGPISLVGCYSAEAEEDTAEEDTADEELVATAGQRPLLSYEEFRKTLVWLPSKGVWVAEGDIPLRGEEGIRKFYEDHYSPSGALTVTRIGSSNNIWSRADRLSLTYCVSQSAFGANYNSVVDAMQQAAAAWENAANVRFVHVVAQDTNCTNTNNNVKFNVTSPAPPPGNGFAFYPDWPRDWREFLLTWDPTWSTDWRQPIGVIMHELGHVLGFDHEHIHVPGSPCEDPTSTAELVTEYDSLSVMHRTTCQGSTNTTGAFFLSQRDIEGAQALYEAPTNVADTTISGTLYARKRSNGDIYKKSSSTWTKVSGPVQAFLTIGTTLYALGSSFGNVLEYSGSGTTWTTIGGSANQIFVCEGALCATNSDGDVYKYSATTNTWTNIAGPGASFESTAGSGSLYALSVDQGEVWRRLSGTWTNVGGAFADLFGAGSSMYGLTRDRQTLKKYSGSGTTWTTVGSAGRQWQGQANGAFYALTPDAGAVYRYDGTGTNWSYVGGAAARLYGTHDLYATETNAEDIWVYNEVGNNWTYVGKP</sequence>
<feature type="domain" description="Peptidase metallopeptidase" evidence="1">
    <location>
        <begin position="108"/>
        <end position="291"/>
    </location>
</feature>
<dbReference type="SUPFAM" id="SSF101898">
    <property type="entry name" value="NHL repeat"/>
    <property type="match status" value="1"/>
</dbReference>
<dbReference type="InterPro" id="IPR006026">
    <property type="entry name" value="Peptidase_Metallo"/>
</dbReference>
<dbReference type="EMBL" id="CP012672">
    <property type="protein sequence ID" value="AUX33282.1"/>
    <property type="molecule type" value="Genomic_DNA"/>
</dbReference>
<reference evidence="2 3" key="1">
    <citation type="submission" date="2015-09" db="EMBL/GenBank/DDBJ databases">
        <title>Sorangium comparison.</title>
        <authorList>
            <person name="Zaburannyi N."/>
            <person name="Bunk B."/>
            <person name="Overmann J."/>
            <person name="Mueller R."/>
        </authorList>
    </citation>
    <scope>NUCLEOTIDE SEQUENCE [LARGE SCALE GENOMIC DNA]</scope>
    <source>
        <strain evidence="2 3">So ce836</strain>
    </source>
</reference>
<dbReference type="GO" id="GO:0008237">
    <property type="term" value="F:metallopeptidase activity"/>
    <property type="evidence" value="ECO:0007669"/>
    <property type="project" value="InterPro"/>
</dbReference>
<dbReference type="SUPFAM" id="SSF55486">
    <property type="entry name" value="Metalloproteases ('zincins'), catalytic domain"/>
    <property type="match status" value="1"/>
</dbReference>
<proteinExistence type="predicted"/>
<evidence type="ECO:0000259" key="1">
    <source>
        <dbReference type="SMART" id="SM00235"/>
    </source>
</evidence>
<organism evidence="2 3">
    <name type="scientific">Sorangium cellulosum</name>
    <name type="common">Polyangium cellulosum</name>
    <dbReference type="NCBI Taxonomy" id="56"/>
    <lineage>
        <taxon>Bacteria</taxon>
        <taxon>Pseudomonadati</taxon>
        <taxon>Myxococcota</taxon>
        <taxon>Polyangia</taxon>
        <taxon>Polyangiales</taxon>
        <taxon>Polyangiaceae</taxon>
        <taxon>Sorangium</taxon>
    </lineage>
</organism>
<accession>A0A4V0NGI4</accession>
<dbReference type="Gene3D" id="3.40.390.10">
    <property type="entry name" value="Collagenase (Catalytic Domain)"/>
    <property type="match status" value="1"/>
</dbReference>
<dbReference type="AlphaFoldDB" id="A0A4V0NGI4"/>
<dbReference type="InterPro" id="IPR024079">
    <property type="entry name" value="MetalloPept_cat_dom_sf"/>
</dbReference>
<gene>
    <name evidence="2" type="ORF">SOCE836_054370</name>
</gene>
<evidence type="ECO:0000313" key="2">
    <source>
        <dbReference type="EMBL" id="AUX33282.1"/>
    </source>
</evidence>
<dbReference type="GO" id="GO:0008270">
    <property type="term" value="F:zinc ion binding"/>
    <property type="evidence" value="ECO:0007669"/>
    <property type="project" value="InterPro"/>
</dbReference>
<dbReference type="SMART" id="SM00235">
    <property type="entry name" value="ZnMc"/>
    <property type="match status" value="1"/>
</dbReference>
<dbReference type="Proteomes" id="UP000295497">
    <property type="component" value="Chromosome"/>
</dbReference>